<dbReference type="AlphaFoldDB" id="A0A2H6LR08"/>
<dbReference type="RefSeq" id="WP_103126995.1">
    <property type="nucleotide sequence ID" value="NZ_DF978456.1"/>
</dbReference>
<organism evidence="2 3">
    <name type="scientific">Nostoc cycadae WK-1</name>
    <dbReference type="NCBI Taxonomy" id="1861711"/>
    <lineage>
        <taxon>Bacteria</taxon>
        <taxon>Bacillati</taxon>
        <taxon>Cyanobacteriota</taxon>
        <taxon>Cyanophyceae</taxon>
        <taxon>Nostocales</taxon>
        <taxon>Nostocaceae</taxon>
        <taxon>Nostoc</taxon>
    </lineage>
</organism>
<accession>A0A2H6LR08</accession>
<dbReference type="EMBL" id="BDGE01000116">
    <property type="protein sequence ID" value="GBE95663.1"/>
    <property type="molecule type" value="Genomic_DNA"/>
</dbReference>
<sequence length="104" mass="11845">MSKKNPFAAIGDAARSANPTPQPQEQPQEVQPEPAPTVEPQPKTVSKGSAKVKSGKRSDPDYRQTTIYVHDKLHRKFLRHLEDTNFDGDFSDWVETKMRELVRE</sequence>
<evidence type="ECO:0000313" key="2">
    <source>
        <dbReference type="EMBL" id="GBE95663.1"/>
    </source>
</evidence>
<dbReference type="Proteomes" id="UP000236527">
    <property type="component" value="Unassembled WGS sequence"/>
</dbReference>
<evidence type="ECO:0000256" key="1">
    <source>
        <dbReference type="SAM" id="MobiDB-lite"/>
    </source>
</evidence>
<evidence type="ECO:0000313" key="3">
    <source>
        <dbReference type="Proteomes" id="UP000236527"/>
    </source>
</evidence>
<name>A0A2H6LR08_9NOSO</name>
<reference evidence="3" key="1">
    <citation type="journal article" date="2018" name="Genome Announc.">
        <title>Draft Genome Sequence of the Nitrogen-Fixing and Hormogonia-Inducing Cyanobacterium Nostoc cycadae Strain WK-1, Isolated from the Coralloid Roots of Cycas revoluta.</title>
        <authorList>
            <person name="Kanesaki Y."/>
            <person name="Hirose M."/>
            <person name="Hirose Y."/>
            <person name="Fujisawa T."/>
            <person name="Nakamura Y."/>
            <person name="Watanabe S."/>
            <person name="Matsunaga S."/>
            <person name="Uchida H."/>
            <person name="Murakami A."/>
        </authorList>
    </citation>
    <scope>NUCLEOTIDE SEQUENCE [LARGE SCALE GENOMIC DNA]</scope>
    <source>
        <strain evidence="3">WK-1</strain>
    </source>
</reference>
<gene>
    <name evidence="2" type="ORF">NCWK1_5451</name>
</gene>
<feature type="compositionally biased region" description="Low complexity" evidence="1">
    <location>
        <begin position="40"/>
        <end position="52"/>
    </location>
</feature>
<keyword evidence="3" id="KW-1185">Reference proteome</keyword>
<protein>
    <submittedName>
        <fullName evidence="2">Helix-turn-helix domain-containing protein</fullName>
    </submittedName>
</protein>
<feature type="compositionally biased region" description="Low complexity" evidence="1">
    <location>
        <begin position="23"/>
        <end position="32"/>
    </location>
</feature>
<comment type="caution">
    <text evidence="2">The sequence shown here is derived from an EMBL/GenBank/DDBJ whole genome shotgun (WGS) entry which is preliminary data.</text>
</comment>
<feature type="region of interest" description="Disordered" evidence="1">
    <location>
        <begin position="1"/>
        <end position="63"/>
    </location>
</feature>
<proteinExistence type="predicted"/>